<comment type="subcellular location">
    <subcellularLocation>
        <location evidence="1">Membrane</location>
        <topology evidence="1">Multi-pass membrane protein</topology>
    </subcellularLocation>
</comment>
<dbReference type="RefSeq" id="WP_289387053.1">
    <property type="nucleotide sequence ID" value="NZ_JAUCBM010000004.1"/>
</dbReference>
<reference evidence="8" key="1">
    <citation type="journal article" date="2019" name="Int. J. Syst. Evol. Microbiol.">
        <title>The Global Catalogue of Microorganisms (GCM) 10K type strain sequencing project: providing services to taxonomists for standard genome sequencing and annotation.</title>
        <authorList>
            <consortium name="The Broad Institute Genomics Platform"/>
            <consortium name="The Broad Institute Genome Sequencing Center for Infectious Disease"/>
            <person name="Wu L."/>
            <person name="Ma J."/>
        </authorList>
    </citation>
    <scope>NUCLEOTIDE SEQUENCE [LARGE SCALE GENOMIC DNA]</scope>
    <source>
        <strain evidence="8">CCUG 49584</strain>
    </source>
</reference>
<keyword evidence="2 5" id="KW-0812">Transmembrane</keyword>
<protein>
    <submittedName>
        <fullName evidence="7">O-antigen ligase family protein</fullName>
    </submittedName>
</protein>
<dbReference type="Pfam" id="PF04932">
    <property type="entry name" value="Wzy_C"/>
    <property type="match status" value="1"/>
</dbReference>
<evidence type="ECO:0000259" key="6">
    <source>
        <dbReference type="Pfam" id="PF04932"/>
    </source>
</evidence>
<dbReference type="InterPro" id="IPR007016">
    <property type="entry name" value="O-antigen_ligase-rel_domated"/>
</dbReference>
<feature type="transmembrane region" description="Helical" evidence="5">
    <location>
        <begin position="198"/>
        <end position="214"/>
    </location>
</feature>
<feature type="transmembrane region" description="Helical" evidence="5">
    <location>
        <begin position="174"/>
        <end position="191"/>
    </location>
</feature>
<feature type="transmembrane region" description="Helical" evidence="5">
    <location>
        <begin position="75"/>
        <end position="93"/>
    </location>
</feature>
<evidence type="ECO:0000256" key="5">
    <source>
        <dbReference type="SAM" id="Phobius"/>
    </source>
</evidence>
<keyword evidence="3 5" id="KW-1133">Transmembrane helix</keyword>
<comment type="caution">
    <text evidence="7">The sequence shown here is derived from an EMBL/GenBank/DDBJ whole genome shotgun (WGS) entry which is preliminary data.</text>
</comment>
<organism evidence="7 8">
    <name type="scientific">Pseudochrobactrum kiredjianiae</name>
    <dbReference type="NCBI Taxonomy" id="386305"/>
    <lineage>
        <taxon>Bacteria</taxon>
        <taxon>Pseudomonadati</taxon>
        <taxon>Pseudomonadota</taxon>
        <taxon>Alphaproteobacteria</taxon>
        <taxon>Hyphomicrobiales</taxon>
        <taxon>Brucellaceae</taxon>
        <taxon>Pseudochrobactrum</taxon>
    </lineage>
</organism>
<dbReference type="Proteomes" id="UP001597263">
    <property type="component" value="Unassembled WGS sequence"/>
</dbReference>
<evidence type="ECO:0000256" key="4">
    <source>
        <dbReference type="ARBA" id="ARBA00023136"/>
    </source>
</evidence>
<feature type="transmembrane region" description="Helical" evidence="5">
    <location>
        <begin position="50"/>
        <end position="68"/>
    </location>
</feature>
<feature type="domain" description="O-antigen ligase-related" evidence="6">
    <location>
        <begin position="204"/>
        <end position="344"/>
    </location>
</feature>
<feature type="transmembrane region" description="Helical" evidence="5">
    <location>
        <begin position="249"/>
        <end position="269"/>
    </location>
</feature>
<feature type="transmembrane region" description="Helical" evidence="5">
    <location>
        <begin position="220"/>
        <end position="237"/>
    </location>
</feature>
<dbReference type="GO" id="GO:0016874">
    <property type="term" value="F:ligase activity"/>
    <property type="evidence" value="ECO:0007669"/>
    <property type="project" value="UniProtKB-KW"/>
</dbReference>
<dbReference type="InterPro" id="IPR051533">
    <property type="entry name" value="WaaL-like"/>
</dbReference>
<evidence type="ECO:0000313" key="7">
    <source>
        <dbReference type="EMBL" id="MFD1229199.1"/>
    </source>
</evidence>
<keyword evidence="8" id="KW-1185">Reference proteome</keyword>
<feature type="transmembrane region" description="Helical" evidence="5">
    <location>
        <begin position="99"/>
        <end position="119"/>
    </location>
</feature>
<accession>A0ABW3V953</accession>
<feature type="transmembrane region" description="Helical" evidence="5">
    <location>
        <begin position="131"/>
        <end position="154"/>
    </location>
</feature>
<feature type="transmembrane region" description="Helical" evidence="5">
    <location>
        <begin position="335"/>
        <end position="355"/>
    </location>
</feature>
<name>A0ABW3V953_9HYPH</name>
<evidence type="ECO:0000313" key="8">
    <source>
        <dbReference type="Proteomes" id="UP001597263"/>
    </source>
</evidence>
<feature type="transmembrane region" description="Helical" evidence="5">
    <location>
        <begin position="367"/>
        <end position="385"/>
    </location>
</feature>
<proteinExistence type="predicted"/>
<dbReference type="PANTHER" id="PTHR37422">
    <property type="entry name" value="TEICHURONIC ACID BIOSYNTHESIS PROTEIN TUAE"/>
    <property type="match status" value="1"/>
</dbReference>
<dbReference type="EMBL" id="JBHTMA010000040">
    <property type="protein sequence ID" value="MFD1229199.1"/>
    <property type="molecule type" value="Genomic_DNA"/>
</dbReference>
<evidence type="ECO:0000256" key="3">
    <source>
        <dbReference type="ARBA" id="ARBA00022989"/>
    </source>
</evidence>
<dbReference type="PANTHER" id="PTHR37422:SF21">
    <property type="entry name" value="EXOQ-LIKE PROTEIN"/>
    <property type="match status" value="1"/>
</dbReference>
<evidence type="ECO:0000256" key="1">
    <source>
        <dbReference type="ARBA" id="ARBA00004141"/>
    </source>
</evidence>
<gene>
    <name evidence="7" type="ORF">ACFQ35_18815</name>
</gene>
<keyword evidence="7" id="KW-0436">Ligase</keyword>
<keyword evidence="4 5" id="KW-0472">Membrane</keyword>
<sequence length="430" mass="48491">MTAKAQYPVSGGFKPPAHNNQQAVLPWLARLSLGTGVFFSGFVLFEPGPYEILMLALMGLWLISGLRLSIHALTLLLLFTLFNIGGVLSIFQMDDLKKAPLYIAVSYFLALTAVFFAAVTESNWRRLQPLFTGYLTAATITGLLGIGGYLNLIPAADLFTLYGRAKGAFQDPNVFGPFLILPINWCIYQVLTRPFSKSLLYWALFLILTLAVLLSFSRAAWGMFAISLLVIPSILFIRSSDQRLRGKIILISVTVIILLALALLIALQIPQISDIFYQRARLDQDYDNARTGRFARHWLGLLLSMEEPFGIGPLEFGPMFGEDTHNIWLKALLDYGWLGFIAFIILTILTLAFGFRLMLRDRPWQPYLLCSYVAFIAHILIGNVIDIDHWRHFYLLIGIIWGCTGLEHRYQQELRSQSPRIVIPQKILGN</sequence>
<evidence type="ECO:0000256" key="2">
    <source>
        <dbReference type="ARBA" id="ARBA00022692"/>
    </source>
</evidence>